<dbReference type="PROSITE" id="PS50283">
    <property type="entry name" value="NA_SOLUT_SYMP_3"/>
    <property type="match status" value="1"/>
</dbReference>
<reference evidence="13" key="2">
    <citation type="journal article" date="2023" name="BMC Genomics">
        <title>Pest status, molecular evolution, and epigenetic factors derived from the genome assembly of Frankliniella fusca, a thysanopteran phytovirus vector.</title>
        <authorList>
            <person name="Catto M.A."/>
            <person name="Labadie P.E."/>
            <person name="Jacobson A.L."/>
            <person name="Kennedy G.G."/>
            <person name="Srinivasan R."/>
            <person name="Hunt B.G."/>
        </authorList>
    </citation>
    <scope>NUCLEOTIDE SEQUENCE</scope>
    <source>
        <strain evidence="13">PL_HMW_Pooled</strain>
    </source>
</reference>
<evidence type="ECO:0000256" key="5">
    <source>
        <dbReference type="ARBA" id="ARBA00022692"/>
    </source>
</evidence>
<feature type="transmembrane region" description="Helical" evidence="12">
    <location>
        <begin position="248"/>
        <end position="266"/>
    </location>
</feature>
<evidence type="ECO:0000256" key="8">
    <source>
        <dbReference type="ARBA" id="ARBA00023065"/>
    </source>
</evidence>
<evidence type="ECO:0000256" key="1">
    <source>
        <dbReference type="ARBA" id="ARBA00004651"/>
    </source>
</evidence>
<feature type="transmembrane region" description="Helical" evidence="12">
    <location>
        <begin position="98"/>
        <end position="117"/>
    </location>
</feature>
<dbReference type="Pfam" id="PF00474">
    <property type="entry name" value="SSF"/>
    <property type="match status" value="1"/>
</dbReference>
<feature type="transmembrane region" description="Helical" evidence="12">
    <location>
        <begin position="364"/>
        <end position="389"/>
    </location>
</feature>
<keyword evidence="4" id="KW-1003">Cell membrane</keyword>
<sequence length="689" mass="75149">MSVKDESKRVIIRNVQDSREARKDVVSSSQSTLGTQESECSTCWCVNPHSYSGKSKRLSSVCSRVSRDPSDLEYCVRLLIERRTGGAMETLTMGWVDQAVFVSMLAVSTLIGVYFAYCAPGGNMSAAQYLVGGRTMGTVPVALSLIASYISGITLLGYPAETYVYGMQVAYKMLALPFMGFFVSAQLLPVFRELGGISLYSYFSQRFNSNVRLLASFLFVVGNMCWLPIVIFVPALAYEQVAKVNIHWVTPVVCIVCIYYTTVGGIKAVVWTDAIQAVSMYICVLLVMGVGLFKVGGVGVVWERGVASGRIEPPVLDLDPTTRHTLFTMVLGAFIGHCAHAGLSQSMIQRYLSLSSDRKARTAMWIFILGICVFFLTSCAAGLIIYARYHDCDPVHAKMVAKEDQLLPLFVMETVSKVPGLPGLFISGVFSAALSSMSTSLNSLSAVVLEDWVRGYWGYEPDERHSAWIMRGVVVTGGVITVGLVFIVEKLGMVMQMSASLSAVSTGPLFCLFIVGLFMPWCDTRSALCGAISTALFTAFLVFGSAREIAAGRLRFPRKPVSVDNCLAGFNVTADPVLDVSYDSSEAFPLFRVSYLWYVPLSLLVGLGAAGLAALLGWRSDLRHVEPRLLAPVARRLLPPQPVKAKEHSSAAVAAEQALLLADLRVSLQNLDKNYKEPEKKITLEDCAR</sequence>
<dbReference type="GO" id="GO:0005886">
    <property type="term" value="C:plasma membrane"/>
    <property type="evidence" value="ECO:0007669"/>
    <property type="project" value="UniProtKB-SubCell"/>
</dbReference>
<evidence type="ECO:0000256" key="6">
    <source>
        <dbReference type="ARBA" id="ARBA00022989"/>
    </source>
</evidence>
<dbReference type="Proteomes" id="UP001219518">
    <property type="component" value="Unassembled WGS sequence"/>
</dbReference>
<keyword evidence="10" id="KW-0739">Sodium transport</keyword>
<keyword evidence="3" id="KW-0813">Transport</keyword>
<feature type="transmembrane region" description="Helical" evidence="12">
    <location>
        <begin position="526"/>
        <end position="546"/>
    </location>
</feature>
<dbReference type="GO" id="GO:0015293">
    <property type="term" value="F:symporter activity"/>
    <property type="evidence" value="ECO:0007669"/>
    <property type="project" value="TreeGrafter"/>
</dbReference>
<feature type="transmembrane region" description="Helical" evidence="12">
    <location>
        <begin position="278"/>
        <end position="302"/>
    </location>
</feature>
<protein>
    <submittedName>
        <fullName evidence="13">Sodium-coupled monocarboxylate transporter 2</fullName>
    </submittedName>
</protein>
<evidence type="ECO:0000256" key="12">
    <source>
        <dbReference type="SAM" id="Phobius"/>
    </source>
</evidence>
<feature type="transmembrane region" description="Helical" evidence="12">
    <location>
        <begin position="138"/>
        <end position="158"/>
    </location>
</feature>
<dbReference type="NCBIfam" id="TIGR00813">
    <property type="entry name" value="sss"/>
    <property type="match status" value="1"/>
</dbReference>
<dbReference type="Gene3D" id="1.20.1730.10">
    <property type="entry name" value="Sodium/glucose cotransporter"/>
    <property type="match status" value="1"/>
</dbReference>
<dbReference type="CDD" id="cd11492">
    <property type="entry name" value="SLC5sbd_NIS-SMVT"/>
    <property type="match status" value="1"/>
</dbReference>
<reference evidence="13" key="1">
    <citation type="submission" date="2021-07" db="EMBL/GenBank/DDBJ databases">
        <authorList>
            <person name="Catto M.A."/>
            <person name="Jacobson A."/>
            <person name="Kennedy G."/>
            <person name="Labadie P."/>
            <person name="Hunt B.G."/>
            <person name="Srinivasan R."/>
        </authorList>
    </citation>
    <scope>NUCLEOTIDE SEQUENCE</scope>
    <source>
        <strain evidence="13">PL_HMW_Pooled</strain>
        <tissue evidence="13">Head</tissue>
    </source>
</reference>
<proteinExistence type="inferred from homology"/>
<feature type="transmembrane region" description="Helical" evidence="12">
    <location>
        <begin position="595"/>
        <end position="618"/>
    </location>
</feature>
<feature type="transmembrane region" description="Helical" evidence="12">
    <location>
        <begin position="468"/>
        <end position="488"/>
    </location>
</feature>
<dbReference type="EMBL" id="JAHWGI010001303">
    <property type="protein sequence ID" value="KAK3927999.1"/>
    <property type="molecule type" value="Genomic_DNA"/>
</dbReference>
<evidence type="ECO:0000313" key="14">
    <source>
        <dbReference type="Proteomes" id="UP001219518"/>
    </source>
</evidence>
<dbReference type="PANTHER" id="PTHR42985:SF5">
    <property type="entry name" value="FI02094P-RELATED"/>
    <property type="match status" value="1"/>
</dbReference>
<comment type="subcellular location">
    <subcellularLocation>
        <location evidence="1">Cell membrane</location>
        <topology evidence="1">Multi-pass membrane protein</topology>
    </subcellularLocation>
</comment>
<keyword evidence="6 12" id="KW-1133">Transmembrane helix</keyword>
<keyword evidence="14" id="KW-1185">Reference proteome</keyword>
<dbReference type="InterPro" id="IPR038377">
    <property type="entry name" value="Na/Glc_symporter_sf"/>
</dbReference>
<evidence type="ECO:0000256" key="3">
    <source>
        <dbReference type="ARBA" id="ARBA00022448"/>
    </source>
</evidence>
<evidence type="ECO:0000256" key="9">
    <source>
        <dbReference type="ARBA" id="ARBA00023136"/>
    </source>
</evidence>
<feature type="transmembrane region" description="Helical" evidence="12">
    <location>
        <begin position="322"/>
        <end position="343"/>
    </location>
</feature>
<gene>
    <name evidence="13" type="ORF">KUF71_016284</name>
</gene>
<evidence type="ECO:0000256" key="11">
    <source>
        <dbReference type="RuleBase" id="RU362091"/>
    </source>
</evidence>
<evidence type="ECO:0000256" key="10">
    <source>
        <dbReference type="ARBA" id="ARBA00023201"/>
    </source>
</evidence>
<organism evidence="13 14">
    <name type="scientific">Frankliniella fusca</name>
    <dbReference type="NCBI Taxonomy" id="407009"/>
    <lineage>
        <taxon>Eukaryota</taxon>
        <taxon>Metazoa</taxon>
        <taxon>Ecdysozoa</taxon>
        <taxon>Arthropoda</taxon>
        <taxon>Hexapoda</taxon>
        <taxon>Insecta</taxon>
        <taxon>Pterygota</taxon>
        <taxon>Neoptera</taxon>
        <taxon>Paraneoptera</taxon>
        <taxon>Thysanoptera</taxon>
        <taxon>Terebrantia</taxon>
        <taxon>Thripoidea</taxon>
        <taxon>Thripidae</taxon>
        <taxon>Frankliniella</taxon>
    </lineage>
</organism>
<dbReference type="AlphaFoldDB" id="A0AAE1HV26"/>
<dbReference type="InterPro" id="IPR051163">
    <property type="entry name" value="Sodium:Solute_Symporter_SSF"/>
</dbReference>
<name>A0AAE1HV26_9NEOP</name>
<keyword evidence="5 12" id="KW-0812">Transmembrane</keyword>
<evidence type="ECO:0000256" key="2">
    <source>
        <dbReference type="ARBA" id="ARBA00006434"/>
    </source>
</evidence>
<comment type="similarity">
    <text evidence="2 11">Belongs to the sodium:solute symporter (SSF) (TC 2.A.21) family.</text>
</comment>
<dbReference type="PANTHER" id="PTHR42985">
    <property type="entry name" value="SODIUM-COUPLED MONOCARBOXYLATE TRANSPORTER"/>
    <property type="match status" value="1"/>
</dbReference>
<evidence type="ECO:0000313" key="13">
    <source>
        <dbReference type="EMBL" id="KAK3927999.1"/>
    </source>
</evidence>
<keyword evidence="7" id="KW-0915">Sodium</keyword>
<accession>A0AAE1HV26</accession>
<evidence type="ECO:0000256" key="4">
    <source>
        <dbReference type="ARBA" id="ARBA00022475"/>
    </source>
</evidence>
<feature type="transmembrane region" description="Helical" evidence="12">
    <location>
        <begin position="211"/>
        <end position="236"/>
    </location>
</feature>
<feature type="transmembrane region" description="Helical" evidence="12">
    <location>
        <begin position="424"/>
        <end position="448"/>
    </location>
</feature>
<keyword evidence="9 12" id="KW-0472">Membrane</keyword>
<keyword evidence="8" id="KW-0406">Ion transport</keyword>
<evidence type="ECO:0000256" key="7">
    <source>
        <dbReference type="ARBA" id="ARBA00023053"/>
    </source>
</evidence>
<feature type="transmembrane region" description="Helical" evidence="12">
    <location>
        <begin position="170"/>
        <end position="191"/>
    </location>
</feature>
<dbReference type="InterPro" id="IPR001734">
    <property type="entry name" value="Na/solute_symporter"/>
</dbReference>
<feature type="transmembrane region" description="Helical" evidence="12">
    <location>
        <begin position="500"/>
        <end position="519"/>
    </location>
</feature>
<comment type="caution">
    <text evidence="13">The sequence shown here is derived from an EMBL/GenBank/DDBJ whole genome shotgun (WGS) entry which is preliminary data.</text>
</comment>
<dbReference type="GO" id="GO:0006814">
    <property type="term" value="P:sodium ion transport"/>
    <property type="evidence" value="ECO:0007669"/>
    <property type="project" value="UniProtKB-KW"/>
</dbReference>